<name>A0A058ZPS8_9RHOB</name>
<dbReference type="OrthoDB" id="5738806at2"/>
<feature type="compositionally biased region" description="Polar residues" evidence="1">
    <location>
        <begin position="87"/>
        <end position="102"/>
    </location>
</feature>
<keyword evidence="3" id="KW-1185">Reference proteome</keyword>
<dbReference type="AlphaFoldDB" id="A0A058ZPS8"/>
<dbReference type="STRING" id="1461693.ATO10_04482"/>
<evidence type="ECO:0000313" key="3">
    <source>
        <dbReference type="Proteomes" id="UP000024836"/>
    </source>
</evidence>
<organism evidence="2 3">
    <name type="scientific">Actibacterium atlanticum</name>
    <dbReference type="NCBI Taxonomy" id="1461693"/>
    <lineage>
        <taxon>Bacteria</taxon>
        <taxon>Pseudomonadati</taxon>
        <taxon>Pseudomonadota</taxon>
        <taxon>Alphaproteobacteria</taxon>
        <taxon>Rhodobacterales</taxon>
        <taxon>Roseobacteraceae</taxon>
        <taxon>Actibacterium</taxon>
    </lineage>
</organism>
<dbReference type="eggNOG" id="ENOG5032RRF">
    <property type="taxonomic scope" value="Bacteria"/>
</dbReference>
<dbReference type="RefSeq" id="WP_035248673.1">
    <property type="nucleotide sequence ID" value="NZ_AQQY01000002.1"/>
</dbReference>
<comment type="caution">
    <text evidence="2">The sequence shown here is derived from an EMBL/GenBank/DDBJ whole genome shotgun (WGS) entry which is preliminary data.</text>
</comment>
<accession>A0A058ZPS8</accession>
<evidence type="ECO:0008006" key="4">
    <source>
        <dbReference type="Google" id="ProtNLM"/>
    </source>
</evidence>
<dbReference type="Proteomes" id="UP000024836">
    <property type="component" value="Unassembled WGS sequence"/>
</dbReference>
<sequence>MPRRFTPKVVTANDLLLGDVVWQTADNSWTRNISEAEYLDDEDTANARLSQAESQQSVIVGAYLADAKLGDNGPEPTHFREEFRVSGPSTYANAQQAEASNV</sequence>
<dbReference type="Pfam" id="PF11011">
    <property type="entry name" value="DUF2849"/>
    <property type="match status" value="1"/>
</dbReference>
<feature type="region of interest" description="Disordered" evidence="1">
    <location>
        <begin position="71"/>
        <end position="102"/>
    </location>
</feature>
<gene>
    <name evidence="2" type="ORF">ATO10_04482</name>
</gene>
<evidence type="ECO:0000256" key="1">
    <source>
        <dbReference type="SAM" id="MobiDB-lite"/>
    </source>
</evidence>
<reference evidence="2 3" key="1">
    <citation type="submission" date="2013-04" db="EMBL/GenBank/DDBJ databases">
        <title>Shimia sp. 22II-S11-Z10 Genome Sequencing.</title>
        <authorList>
            <person name="Lai Q."/>
            <person name="Li G."/>
            <person name="Shao Z."/>
        </authorList>
    </citation>
    <scope>NUCLEOTIDE SEQUENCE [LARGE SCALE GENOMIC DNA]</scope>
    <source>
        <strain evidence="3">22II-S11-Z10</strain>
    </source>
</reference>
<evidence type="ECO:0000313" key="2">
    <source>
        <dbReference type="EMBL" id="KCV82836.1"/>
    </source>
</evidence>
<proteinExistence type="predicted"/>
<dbReference type="InterPro" id="IPR021270">
    <property type="entry name" value="DUF2849"/>
</dbReference>
<dbReference type="EMBL" id="AQQY01000002">
    <property type="protein sequence ID" value="KCV82836.1"/>
    <property type="molecule type" value="Genomic_DNA"/>
</dbReference>
<protein>
    <recommendedName>
        <fullName evidence="4">Sulfite reductase</fullName>
    </recommendedName>
</protein>
<dbReference type="PATRIC" id="fig|1461693.3.peg.915"/>